<organism evidence="1 2">
    <name type="scientific">Pleurodeles waltl</name>
    <name type="common">Iberian ribbed newt</name>
    <dbReference type="NCBI Taxonomy" id="8319"/>
    <lineage>
        <taxon>Eukaryota</taxon>
        <taxon>Metazoa</taxon>
        <taxon>Chordata</taxon>
        <taxon>Craniata</taxon>
        <taxon>Vertebrata</taxon>
        <taxon>Euteleostomi</taxon>
        <taxon>Amphibia</taxon>
        <taxon>Batrachia</taxon>
        <taxon>Caudata</taxon>
        <taxon>Salamandroidea</taxon>
        <taxon>Salamandridae</taxon>
        <taxon>Pleurodelinae</taxon>
        <taxon>Pleurodeles</taxon>
    </lineage>
</organism>
<protein>
    <submittedName>
        <fullName evidence="1">Uncharacterized protein</fullName>
    </submittedName>
</protein>
<dbReference type="EMBL" id="JANPWB010000003">
    <property type="protein sequence ID" value="KAJ1201157.1"/>
    <property type="molecule type" value="Genomic_DNA"/>
</dbReference>
<keyword evidence="2" id="KW-1185">Reference proteome</keyword>
<sequence>MAVTWGATRRTCKFYPYRNLLCGRYTTLERSGDMGKDKGGQQSQVNKIVNYTQATHDRDKMSAKTLEVYQCPLEGGDPQEPSMSDILNEIKGMCTELVTKINTVAVNVAILHADLRKVVHRVTEAEDNIGVLNHEVATLKDTVSSLQKLTVRLEERAEDTKGRTCWNN</sequence>
<gene>
    <name evidence="1" type="ORF">NDU88_004972</name>
</gene>
<comment type="caution">
    <text evidence="1">The sequence shown here is derived from an EMBL/GenBank/DDBJ whole genome shotgun (WGS) entry which is preliminary data.</text>
</comment>
<accession>A0AAV7VIM0</accession>
<proteinExistence type="predicted"/>
<evidence type="ECO:0000313" key="2">
    <source>
        <dbReference type="Proteomes" id="UP001066276"/>
    </source>
</evidence>
<name>A0AAV7VIM0_PLEWA</name>
<evidence type="ECO:0000313" key="1">
    <source>
        <dbReference type="EMBL" id="KAJ1201157.1"/>
    </source>
</evidence>
<feature type="non-terminal residue" evidence="1">
    <location>
        <position position="168"/>
    </location>
</feature>
<dbReference type="Proteomes" id="UP001066276">
    <property type="component" value="Chromosome 2_1"/>
</dbReference>
<reference evidence="1" key="1">
    <citation type="journal article" date="2022" name="bioRxiv">
        <title>Sequencing and chromosome-scale assembly of the giantPleurodeles waltlgenome.</title>
        <authorList>
            <person name="Brown T."/>
            <person name="Elewa A."/>
            <person name="Iarovenko S."/>
            <person name="Subramanian E."/>
            <person name="Araus A.J."/>
            <person name="Petzold A."/>
            <person name="Susuki M."/>
            <person name="Suzuki K.-i.T."/>
            <person name="Hayashi T."/>
            <person name="Toyoda A."/>
            <person name="Oliveira C."/>
            <person name="Osipova E."/>
            <person name="Leigh N.D."/>
            <person name="Simon A."/>
            <person name="Yun M.H."/>
        </authorList>
    </citation>
    <scope>NUCLEOTIDE SEQUENCE</scope>
    <source>
        <strain evidence="1">20211129_DDA</strain>
        <tissue evidence="1">Liver</tissue>
    </source>
</reference>
<dbReference type="AlphaFoldDB" id="A0AAV7VIM0"/>